<evidence type="ECO:0000313" key="2">
    <source>
        <dbReference type="EMBL" id="PON75501.1"/>
    </source>
</evidence>
<name>A0A2P5DQF1_PARAD</name>
<evidence type="ECO:0000256" key="1">
    <source>
        <dbReference type="SAM" id="MobiDB-lite"/>
    </source>
</evidence>
<proteinExistence type="predicted"/>
<gene>
    <name evidence="2" type="ORF">PanWU01x14_041260</name>
</gene>
<organism evidence="2 3">
    <name type="scientific">Parasponia andersonii</name>
    <name type="common">Sponia andersonii</name>
    <dbReference type="NCBI Taxonomy" id="3476"/>
    <lineage>
        <taxon>Eukaryota</taxon>
        <taxon>Viridiplantae</taxon>
        <taxon>Streptophyta</taxon>
        <taxon>Embryophyta</taxon>
        <taxon>Tracheophyta</taxon>
        <taxon>Spermatophyta</taxon>
        <taxon>Magnoliopsida</taxon>
        <taxon>eudicotyledons</taxon>
        <taxon>Gunneridae</taxon>
        <taxon>Pentapetalae</taxon>
        <taxon>rosids</taxon>
        <taxon>fabids</taxon>
        <taxon>Rosales</taxon>
        <taxon>Cannabaceae</taxon>
        <taxon>Parasponia</taxon>
    </lineage>
</organism>
<dbReference type="AlphaFoldDB" id="A0A2P5DQF1"/>
<reference evidence="3" key="1">
    <citation type="submission" date="2016-06" db="EMBL/GenBank/DDBJ databases">
        <title>Parallel loss of symbiosis genes in relatives of nitrogen-fixing non-legume Parasponia.</title>
        <authorList>
            <person name="Van Velzen R."/>
            <person name="Holmer R."/>
            <person name="Bu F."/>
            <person name="Rutten L."/>
            <person name="Van Zeijl A."/>
            <person name="Liu W."/>
            <person name="Santuari L."/>
            <person name="Cao Q."/>
            <person name="Sharma T."/>
            <person name="Shen D."/>
            <person name="Roswanjaya Y."/>
            <person name="Wardhani T."/>
            <person name="Kalhor M.S."/>
            <person name="Jansen J."/>
            <person name="Van den Hoogen J."/>
            <person name="Gungor B."/>
            <person name="Hartog M."/>
            <person name="Hontelez J."/>
            <person name="Verver J."/>
            <person name="Yang W.-C."/>
            <person name="Schijlen E."/>
            <person name="Repin R."/>
            <person name="Schilthuizen M."/>
            <person name="Schranz E."/>
            <person name="Heidstra R."/>
            <person name="Miyata K."/>
            <person name="Fedorova E."/>
            <person name="Kohlen W."/>
            <person name="Bisseling T."/>
            <person name="Smit S."/>
            <person name="Geurts R."/>
        </authorList>
    </citation>
    <scope>NUCLEOTIDE SEQUENCE [LARGE SCALE GENOMIC DNA]</scope>
    <source>
        <strain evidence="3">cv. WU1-14</strain>
    </source>
</reference>
<accession>A0A2P5DQF1</accession>
<protein>
    <submittedName>
        <fullName evidence="2">Uncharacterized protein</fullName>
    </submittedName>
</protein>
<dbReference type="OrthoDB" id="1113608at2759"/>
<keyword evidence="3" id="KW-1185">Reference proteome</keyword>
<sequence>MGLKLLSEIVSSIIHFFRGATAFTHYSPTWPRLSHFLKMSARRLDLTCRVYPELIPWPWTWVSTTSTASLIRFSTWSSTRSERSRPSADDASSHAGSPGRECRHSGPLCYLRRRLFRRLRFPMCPVALSLTSSASSSAAS</sequence>
<feature type="region of interest" description="Disordered" evidence="1">
    <location>
        <begin position="75"/>
        <end position="103"/>
    </location>
</feature>
<dbReference type="EMBL" id="JXTB01000023">
    <property type="protein sequence ID" value="PON75501.1"/>
    <property type="molecule type" value="Genomic_DNA"/>
</dbReference>
<evidence type="ECO:0000313" key="3">
    <source>
        <dbReference type="Proteomes" id="UP000237105"/>
    </source>
</evidence>
<dbReference type="Proteomes" id="UP000237105">
    <property type="component" value="Unassembled WGS sequence"/>
</dbReference>
<feature type="compositionally biased region" description="Basic and acidic residues" evidence="1">
    <location>
        <begin position="80"/>
        <end position="92"/>
    </location>
</feature>
<comment type="caution">
    <text evidence="2">The sequence shown here is derived from an EMBL/GenBank/DDBJ whole genome shotgun (WGS) entry which is preliminary data.</text>
</comment>